<sequence>MIKCLPYIPLRKRQRPSLLLSLFLNLKRRLSAKQLLLTLMDEVKSLKEQIKVPSNNSPSVLQTRSLESSKGKQTTWAAFVNGLKHNLISINQLCDANYKVLFTKTKGTIFNQNDEVVLISPRRKDVYVIDMVFNIRRQEMKETYHVTFSEDDEAISQSSTEGDAINFNENRSFPDDEFLEPRNSVSPEEPHVFTSADDHPALNDHVHTESADNLEPAKIQYNVIIKSIGNVQSSPTIILPSTAVDINPIAEGTLQPPIPQGRWSREKQIELVNIIGEPLAEVGLETQKLLQLMNVYMLTFSLKWNPKND</sequence>
<reference evidence="2" key="2">
    <citation type="submission" date="2022-01" db="EMBL/GenBank/DDBJ databases">
        <authorList>
            <person name="Yamashiro T."/>
            <person name="Shiraishi A."/>
            <person name="Satake H."/>
            <person name="Nakayama K."/>
        </authorList>
    </citation>
    <scope>NUCLEOTIDE SEQUENCE</scope>
</reference>
<comment type="caution">
    <text evidence="2">The sequence shown here is derived from an EMBL/GenBank/DDBJ whole genome shotgun (WGS) entry which is preliminary data.</text>
</comment>
<dbReference type="EMBL" id="BQNB010010629">
    <property type="protein sequence ID" value="GJS79865.1"/>
    <property type="molecule type" value="Genomic_DNA"/>
</dbReference>
<keyword evidence="3" id="KW-1185">Reference proteome</keyword>
<feature type="region of interest" description="Disordered" evidence="1">
    <location>
        <begin position="181"/>
        <end position="204"/>
    </location>
</feature>
<feature type="compositionally biased region" description="Basic and acidic residues" evidence="1">
    <location>
        <begin position="188"/>
        <end position="204"/>
    </location>
</feature>
<evidence type="ECO:0000313" key="2">
    <source>
        <dbReference type="EMBL" id="GJS79865.1"/>
    </source>
</evidence>
<name>A0ABQ4YQR3_9ASTR</name>
<protein>
    <recommendedName>
        <fullName evidence="4">Retrovirus-related Pol polyprotein from transposon TNT 1-94</fullName>
    </recommendedName>
</protein>
<organism evidence="2 3">
    <name type="scientific">Tanacetum coccineum</name>
    <dbReference type="NCBI Taxonomy" id="301880"/>
    <lineage>
        <taxon>Eukaryota</taxon>
        <taxon>Viridiplantae</taxon>
        <taxon>Streptophyta</taxon>
        <taxon>Embryophyta</taxon>
        <taxon>Tracheophyta</taxon>
        <taxon>Spermatophyta</taxon>
        <taxon>Magnoliopsida</taxon>
        <taxon>eudicotyledons</taxon>
        <taxon>Gunneridae</taxon>
        <taxon>Pentapetalae</taxon>
        <taxon>asterids</taxon>
        <taxon>campanulids</taxon>
        <taxon>Asterales</taxon>
        <taxon>Asteraceae</taxon>
        <taxon>Asteroideae</taxon>
        <taxon>Anthemideae</taxon>
        <taxon>Anthemidinae</taxon>
        <taxon>Tanacetum</taxon>
    </lineage>
</organism>
<reference evidence="2" key="1">
    <citation type="journal article" date="2022" name="Int. J. Mol. Sci.">
        <title>Draft Genome of Tanacetum Coccineum: Genomic Comparison of Closely Related Tanacetum-Family Plants.</title>
        <authorList>
            <person name="Yamashiro T."/>
            <person name="Shiraishi A."/>
            <person name="Nakayama K."/>
            <person name="Satake H."/>
        </authorList>
    </citation>
    <scope>NUCLEOTIDE SEQUENCE</scope>
</reference>
<gene>
    <name evidence="2" type="ORF">Tco_0729746</name>
</gene>
<accession>A0ABQ4YQR3</accession>
<dbReference type="Proteomes" id="UP001151760">
    <property type="component" value="Unassembled WGS sequence"/>
</dbReference>
<evidence type="ECO:0000256" key="1">
    <source>
        <dbReference type="SAM" id="MobiDB-lite"/>
    </source>
</evidence>
<proteinExistence type="predicted"/>
<evidence type="ECO:0008006" key="4">
    <source>
        <dbReference type="Google" id="ProtNLM"/>
    </source>
</evidence>
<evidence type="ECO:0000313" key="3">
    <source>
        <dbReference type="Proteomes" id="UP001151760"/>
    </source>
</evidence>